<dbReference type="Proteomes" id="UP000823388">
    <property type="component" value="Chromosome 4N"/>
</dbReference>
<reference evidence="1" key="1">
    <citation type="submission" date="2020-05" db="EMBL/GenBank/DDBJ databases">
        <title>WGS assembly of Panicum virgatum.</title>
        <authorList>
            <person name="Lovell J.T."/>
            <person name="Jenkins J."/>
            <person name="Shu S."/>
            <person name="Juenger T.E."/>
            <person name="Schmutz J."/>
        </authorList>
    </citation>
    <scope>NUCLEOTIDE SEQUENCE</scope>
    <source>
        <strain evidence="1">AP13</strain>
    </source>
</reference>
<name>A0A8T0TAV5_PANVG</name>
<comment type="caution">
    <text evidence="1">The sequence shown here is derived from an EMBL/GenBank/DDBJ whole genome shotgun (WGS) entry which is preliminary data.</text>
</comment>
<evidence type="ECO:0000313" key="2">
    <source>
        <dbReference type="Proteomes" id="UP000823388"/>
    </source>
</evidence>
<organism evidence="1 2">
    <name type="scientific">Panicum virgatum</name>
    <name type="common">Blackwell switchgrass</name>
    <dbReference type="NCBI Taxonomy" id="38727"/>
    <lineage>
        <taxon>Eukaryota</taxon>
        <taxon>Viridiplantae</taxon>
        <taxon>Streptophyta</taxon>
        <taxon>Embryophyta</taxon>
        <taxon>Tracheophyta</taxon>
        <taxon>Spermatophyta</taxon>
        <taxon>Magnoliopsida</taxon>
        <taxon>Liliopsida</taxon>
        <taxon>Poales</taxon>
        <taxon>Poaceae</taxon>
        <taxon>PACMAD clade</taxon>
        <taxon>Panicoideae</taxon>
        <taxon>Panicodae</taxon>
        <taxon>Paniceae</taxon>
        <taxon>Panicinae</taxon>
        <taxon>Panicum</taxon>
        <taxon>Panicum sect. Hiantes</taxon>
    </lineage>
</organism>
<dbReference type="AlphaFoldDB" id="A0A8T0TAV5"/>
<protein>
    <submittedName>
        <fullName evidence="1">Uncharacterized protein</fullName>
    </submittedName>
</protein>
<proteinExistence type="predicted"/>
<accession>A0A8T0TAV5</accession>
<dbReference type="EMBL" id="CM029044">
    <property type="protein sequence ID" value="KAG2608671.1"/>
    <property type="molecule type" value="Genomic_DNA"/>
</dbReference>
<evidence type="ECO:0000313" key="1">
    <source>
        <dbReference type="EMBL" id="KAG2608671.1"/>
    </source>
</evidence>
<keyword evidence="2" id="KW-1185">Reference proteome</keyword>
<gene>
    <name evidence="1" type="ORF">PVAP13_4NG339901</name>
</gene>
<sequence>MALVPLLLPLRHGGALPMRDAKPTTLLKVCRNCMGALGLHDHEVVPVGARQTQGRSAQCHQ</sequence>